<sequence length="83" mass="9494">MLNLEIFYNTTAASQILKQYPTKPILNLNLIRFPYPDVSPALSTEYRINEYESNPNEITPIPNGVPKELNHSFYAPIIGQLWG</sequence>
<gene>
    <name evidence="1" type="primary">jg14696</name>
    <name evidence="1" type="ORF">PAEG_LOCUS25788</name>
</gene>
<reference evidence="1" key="1">
    <citation type="submission" date="2022-03" db="EMBL/GenBank/DDBJ databases">
        <authorList>
            <person name="Lindestad O."/>
        </authorList>
    </citation>
    <scope>NUCLEOTIDE SEQUENCE</scope>
</reference>
<name>A0A8S4SNJ6_9NEOP</name>
<evidence type="ECO:0000313" key="1">
    <source>
        <dbReference type="EMBL" id="CAH2267225.1"/>
    </source>
</evidence>
<evidence type="ECO:0000313" key="2">
    <source>
        <dbReference type="Proteomes" id="UP000838756"/>
    </source>
</evidence>
<comment type="caution">
    <text evidence="1">The sequence shown here is derived from an EMBL/GenBank/DDBJ whole genome shotgun (WGS) entry which is preliminary data.</text>
</comment>
<accession>A0A8S4SNJ6</accession>
<dbReference type="EMBL" id="CAKXAJ010026349">
    <property type="protein sequence ID" value="CAH2267225.1"/>
    <property type="molecule type" value="Genomic_DNA"/>
</dbReference>
<organism evidence="1 2">
    <name type="scientific">Pararge aegeria aegeria</name>
    <dbReference type="NCBI Taxonomy" id="348720"/>
    <lineage>
        <taxon>Eukaryota</taxon>
        <taxon>Metazoa</taxon>
        <taxon>Ecdysozoa</taxon>
        <taxon>Arthropoda</taxon>
        <taxon>Hexapoda</taxon>
        <taxon>Insecta</taxon>
        <taxon>Pterygota</taxon>
        <taxon>Neoptera</taxon>
        <taxon>Endopterygota</taxon>
        <taxon>Lepidoptera</taxon>
        <taxon>Glossata</taxon>
        <taxon>Ditrysia</taxon>
        <taxon>Papilionoidea</taxon>
        <taxon>Nymphalidae</taxon>
        <taxon>Satyrinae</taxon>
        <taxon>Satyrini</taxon>
        <taxon>Parargina</taxon>
        <taxon>Pararge</taxon>
    </lineage>
</organism>
<proteinExistence type="predicted"/>
<keyword evidence="2" id="KW-1185">Reference proteome</keyword>
<dbReference type="AlphaFoldDB" id="A0A8S4SNJ6"/>
<dbReference type="Proteomes" id="UP000838756">
    <property type="component" value="Unassembled WGS sequence"/>
</dbReference>
<protein>
    <submittedName>
        <fullName evidence="1">Jg14696 protein</fullName>
    </submittedName>
</protein>